<dbReference type="EMBL" id="RBXP01000013">
    <property type="protein sequence ID" value="RKT59597.1"/>
    <property type="molecule type" value="Genomic_DNA"/>
</dbReference>
<comment type="caution">
    <text evidence="2">The sequence shown here is derived from an EMBL/GenBank/DDBJ whole genome shotgun (WGS) entry which is preliminary data.</text>
</comment>
<accession>A0A495WEG2</accession>
<protein>
    <submittedName>
        <fullName evidence="2">Uncharacterized protein DUF4154</fullName>
    </submittedName>
</protein>
<keyword evidence="3" id="KW-1185">Reference proteome</keyword>
<dbReference type="OrthoDB" id="8527941at2"/>
<keyword evidence="1" id="KW-0732">Signal</keyword>
<dbReference type="RefSeq" id="WP_121457825.1">
    <property type="nucleotide sequence ID" value="NZ_JAANMQ010000002.1"/>
</dbReference>
<name>A0A495WEG2_9RHOO</name>
<dbReference type="AlphaFoldDB" id="A0A495WEG2"/>
<proteinExistence type="predicted"/>
<feature type="signal peptide" evidence="1">
    <location>
        <begin position="1"/>
        <end position="24"/>
    </location>
</feature>
<dbReference type="Proteomes" id="UP000270626">
    <property type="component" value="Unassembled WGS sequence"/>
</dbReference>
<organism evidence="2 3">
    <name type="scientific">Azonexus fungiphilus</name>
    <dbReference type="NCBI Taxonomy" id="146940"/>
    <lineage>
        <taxon>Bacteria</taxon>
        <taxon>Pseudomonadati</taxon>
        <taxon>Pseudomonadota</taxon>
        <taxon>Betaproteobacteria</taxon>
        <taxon>Rhodocyclales</taxon>
        <taxon>Azonexaceae</taxon>
        <taxon>Azonexus</taxon>
    </lineage>
</organism>
<feature type="chain" id="PRO_5019817012" evidence="1">
    <location>
        <begin position="25"/>
        <end position="171"/>
    </location>
</feature>
<sequence>MTSRPCLRRARLLLLALWPLAAPAQEVTEYGMKAVLFVRLAQFVYWPGGVPAPKPTVLCVAGRNPFGAALAQIDNDTPHAEVRLPPFELGSCHLLFIPRSEAGNLGSWLERSAARALVTVSDIPGFARAGGMIELPLEGARVGIVVNRQAAQARGFEFNAQLLRLARVIEP</sequence>
<evidence type="ECO:0000256" key="1">
    <source>
        <dbReference type="SAM" id="SignalP"/>
    </source>
</evidence>
<evidence type="ECO:0000313" key="3">
    <source>
        <dbReference type="Proteomes" id="UP000270626"/>
    </source>
</evidence>
<reference evidence="2 3" key="1">
    <citation type="submission" date="2018-10" db="EMBL/GenBank/DDBJ databases">
        <title>Genomic Encyclopedia of Type Strains, Phase IV (KMG-IV): sequencing the most valuable type-strain genomes for metagenomic binning, comparative biology and taxonomic classification.</title>
        <authorList>
            <person name="Goeker M."/>
        </authorList>
    </citation>
    <scope>NUCLEOTIDE SEQUENCE [LARGE SCALE GENOMIC DNA]</scope>
    <source>
        <strain evidence="2 3">DSM 23841</strain>
    </source>
</reference>
<dbReference type="Pfam" id="PF13689">
    <property type="entry name" value="DUF4154"/>
    <property type="match status" value="1"/>
</dbReference>
<evidence type="ECO:0000313" key="2">
    <source>
        <dbReference type="EMBL" id="RKT59597.1"/>
    </source>
</evidence>
<gene>
    <name evidence="2" type="ORF">DFR40_1485</name>
</gene>
<dbReference type="InterPro" id="IPR025293">
    <property type="entry name" value="YfiR/HmsC-like"/>
</dbReference>